<protein>
    <submittedName>
        <fullName evidence="3">Disabled homolog 1-like</fullName>
    </submittedName>
</protein>
<dbReference type="PANTHER" id="PTHR47695">
    <property type="entry name" value="PID DOMAIN-CONTAINING PROTEIN"/>
    <property type="match status" value="1"/>
</dbReference>
<feature type="domain" description="PID" evidence="2">
    <location>
        <begin position="40"/>
        <end position="160"/>
    </location>
</feature>
<dbReference type="Proteomes" id="UP001178508">
    <property type="component" value="Chromosome 7"/>
</dbReference>
<dbReference type="PROSITE" id="PS01179">
    <property type="entry name" value="PID"/>
    <property type="match status" value="1"/>
</dbReference>
<dbReference type="GO" id="GO:0005737">
    <property type="term" value="C:cytoplasm"/>
    <property type="evidence" value="ECO:0007669"/>
    <property type="project" value="TreeGrafter"/>
</dbReference>
<sequence>MMQTEQSAGSCPAPGQAAVKTWVPSNTRGPPSEAVSRFHGDGVRYKAKVIGIDPVADAQGEKMCWDSMMKLKGLEAAARKQGRHKQRIWLKVSSSGLKITDERTGAVVYDHDMTRISSLIKDESDPRALAYVYQYQDTCLLFYIKMANLADPVLTDIKEVRQGVNQETPQEPSEPPPPQNNSLLLLNDGPAPDPQVPVLEDVFSPRLDAPSEQPNIASSSNELMEVFSIQMQDPLVPPQTSCASHSSEPEPQKPVLSTSQILSMFPTQPFGGSPYSTPPYSPTTMPWGQQGPLGNQWVGQAVPPWPTMPNNMAATWAPGAPPAGGQIQVLGSQPQVMGGGNPPVSPTAVNGHPTAFNPLLYPPGATGAPQPVSPNFDQNLS</sequence>
<dbReference type="Gene3D" id="2.30.29.30">
    <property type="entry name" value="Pleckstrin-homology domain (PH domain)/Phosphotyrosine-binding domain (PTB)"/>
    <property type="match status" value="1"/>
</dbReference>
<dbReference type="InterPro" id="IPR006020">
    <property type="entry name" value="PTB/PI_dom"/>
</dbReference>
<accession>A0AAV1FHF7</accession>
<proteinExistence type="predicted"/>
<feature type="region of interest" description="Disordered" evidence="1">
    <location>
        <begin position="338"/>
        <end position="381"/>
    </location>
</feature>
<dbReference type="SUPFAM" id="SSF50729">
    <property type="entry name" value="PH domain-like"/>
    <property type="match status" value="1"/>
</dbReference>
<dbReference type="InterPro" id="IPR048559">
    <property type="entry name" value="DAB1/2_SBM"/>
</dbReference>
<dbReference type="InterPro" id="IPR011993">
    <property type="entry name" value="PH-like_dom_sf"/>
</dbReference>
<dbReference type="SMART" id="SM00462">
    <property type="entry name" value="PTB"/>
    <property type="match status" value="1"/>
</dbReference>
<feature type="region of interest" description="Disordered" evidence="1">
    <location>
        <begin position="163"/>
        <end position="197"/>
    </location>
</feature>
<dbReference type="Pfam" id="PF21792">
    <property type="entry name" value="DAB2_SBM"/>
    <property type="match status" value="1"/>
</dbReference>
<dbReference type="PANTHER" id="PTHR47695:SF3">
    <property type="entry name" value="PID DOMAIN-CONTAINING PROTEIN"/>
    <property type="match status" value="1"/>
</dbReference>
<feature type="region of interest" description="Disordered" evidence="1">
    <location>
        <begin position="1"/>
        <end position="37"/>
    </location>
</feature>
<gene>
    <name evidence="3" type="ORF">XNOV1_A026172</name>
</gene>
<evidence type="ECO:0000313" key="3">
    <source>
        <dbReference type="EMBL" id="CAJ1060846.1"/>
    </source>
</evidence>
<name>A0AAV1FHF7_XYRNO</name>
<evidence type="ECO:0000259" key="2">
    <source>
        <dbReference type="PROSITE" id="PS01179"/>
    </source>
</evidence>
<reference evidence="3" key="1">
    <citation type="submission" date="2023-08" db="EMBL/GenBank/DDBJ databases">
        <authorList>
            <person name="Alioto T."/>
            <person name="Alioto T."/>
            <person name="Gomez Garrido J."/>
        </authorList>
    </citation>
    <scope>NUCLEOTIDE SEQUENCE</scope>
</reference>
<keyword evidence="4" id="KW-1185">Reference proteome</keyword>
<evidence type="ECO:0000256" key="1">
    <source>
        <dbReference type="SAM" id="MobiDB-lite"/>
    </source>
</evidence>
<organism evidence="3 4">
    <name type="scientific">Xyrichtys novacula</name>
    <name type="common">Pearly razorfish</name>
    <name type="synonym">Hemipteronotus novacula</name>
    <dbReference type="NCBI Taxonomy" id="13765"/>
    <lineage>
        <taxon>Eukaryota</taxon>
        <taxon>Metazoa</taxon>
        <taxon>Chordata</taxon>
        <taxon>Craniata</taxon>
        <taxon>Vertebrata</taxon>
        <taxon>Euteleostomi</taxon>
        <taxon>Actinopterygii</taxon>
        <taxon>Neopterygii</taxon>
        <taxon>Teleostei</taxon>
        <taxon>Neoteleostei</taxon>
        <taxon>Acanthomorphata</taxon>
        <taxon>Eupercaria</taxon>
        <taxon>Labriformes</taxon>
        <taxon>Labridae</taxon>
        <taxon>Xyrichtys</taxon>
    </lineage>
</organism>
<evidence type="ECO:0000313" key="4">
    <source>
        <dbReference type="Proteomes" id="UP001178508"/>
    </source>
</evidence>
<dbReference type="AlphaFoldDB" id="A0AAV1FHF7"/>
<dbReference type="EMBL" id="OY660870">
    <property type="protein sequence ID" value="CAJ1060846.1"/>
    <property type="molecule type" value="Genomic_DNA"/>
</dbReference>